<dbReference type="PANTHER" id="PTHR13622">
    <property type="entry name" value="THIAMIN PYROPHOSPHOKINASE"/>
    <property type="match status" value="1"/>
</dbReference>
<name>A0A8H8QUB7_9HELO</name>
<dbReference type="OrthoDB" id="10261522at2759"/>
<dbReference type="FunFam" id="3.90.79.10:FF:000019">
    <property type="entry name" value="Thiamin pyrophosphokinase, putative"/>
    <property type="match status" value="1"/>
</dbReference>
<evidence type="ECO:0000259" key="1">
    <source>
        <dbReference type="PROSITE" id="PS51462"/>
    </source>
</evidence>
<dbReference type="Pfam" id="PF00293">
    <property type="entry name" value="NUDIX"/>
    <property type="match status" value="1"/>
</dbReference>
<organism evidence="2 3">
    <name type="scientific">Lachnellula hyalina</name>
    <dbReference type="NCBI Taxonomy" id="1316788"/>
    <lineage>
        <taxon>Eukaryota</taxon>
        <taxon>Fungi</taxon>
        <taxon>Dikarya</taxon>
        <taxon>Ascomycota</taxon>
        <taxon>Pezizomycotina</taxon>
        <taxon>Leotiomycetes</taxon>
        <taxon>Helotiales</taxon>
        <taxon>Lachnaceae</taxon>
        <taxon>Lachnellula</taxon>
    </lineage>
</organism>
<dbReference type="InterPro" id="IPR000086">
    <property type="entry name" value="NUDIX_hydrolase_dom"/>
</dbReference>
<protein>
    <recommendedName>
        <fullName evidence="1">Nudix hydrolase domain-containing protein</fullName>
    </recommendedName>
</protein>
<reference evidence="2 3" key="1">
    <citation type="submission" date="2018-05" db="EMBL/GenBank/DDBJ databases">
        <title>Genome sequencing and assembly of the regulated plant pathogen Lachnellula willkommii and related sister species for the development of diagnostic species identification markers.</title>
        <authorList>
            <person name="Giroux E."/>
            <person name="Bilodeau G."/>
        </authorList>
    </citation>
    <scope>NUCLEOTIDE SEQUENCE [LARGE SCALE GENOMIC DNA]</scope>
    <source>
        <strain evidence="2 3">CBS 185.66</strain>
    </source>
</reference>
<feature type="domain" description="Nudix hydrolase" evidence="1">
    <location>
        <begin position="1"/>
        <end position="150"/>
    </location>
</feature>
<sequence>MTVFRWNGDNDSEGLMEIWVPRRSSTRAKFPAMLDGLVGGGLATGETPWTCLIRESEEEASLGEELVKTAKEAGTVTYFYISGEGSGGEIGLPQPECSYVFDLDLTGSPPDVLISNDGSVEAFELLTVTEVKQALSRNEFKPNCALVMLDFLIRHGQLTAEDEPDYKEIYSK</sequence>
<dbReference type="PANTHER" id="PTHR13622:SF8">
    <property type="entry name" value="THIAMIN PYROPHOSPHOKINASE 1"/>
    <property type="match status" value="1"/>
</dbReference>
<dbReference type="CDD" id="cd03676">
    <property type="entry name" value="NUDIX_Tnr3_like"/>
    <property type="match status" value="1"/>
</dbReference>
<keyword evidence="3" id="KW-1185">Reference proteome</keyword>
<evidence type="ECO:0000313" key="3">
    <source>
        <dbReference type="Proteomes" id="UP000431533"/>
    </source>
</evidence>
<comment type="caution">
    <text evidence="2">The sequence shown here is derived from an EMBL/GenBank/DDBJ whole genome shotgun (WGS) entry which is preliminary data.</text>
</comment>
<gene>
    <name evidence="2" type="primary">YJR142W_0</name>
    <name evidence="2" type="ORF">LHYA1_G007905</name>
</gene>
<dbReference type="Proteomes" id="UP000431533">
    <property type="component" value="Unassembled WGS sequence"/>
</dbReference>
<dbReference type="RefSeq" id="XP_031001677.1">
    <property type="nucleotide sequence ID" value="XM_031152829.1"/>
</dbReference>
<dbReference type="AlphaFoldDB" id="A0A8H8QUB7"/>
<evidence type="ECO:0000313" key="2">
    <source>
        <dbReference type="EMBL" id="TVY22889.1"/>
    </source>
</evidence>
<dbReference type="EMBL" id="QGMH01000220">
    <property type="protein sequence ID" value="TVY22889.1"/>
    <property type="molecule type" value="Genomic_DNA"/>
</dbReference>
<dbReference type="GO" id="GO:0044715">
    <property type="term" value="F:8-oxo-dGDP phosphatase activity"/>
    <property type="evidence" value="ECO:0007669"/>
    <property type="project" value="TreeGrafter"/>
</dbReference>
<dbReference type="PROSITE" id="PS51462">
    <property type="entry name" value="NUDIX"/>
    <property type="match status" value="1"/>
</dbReference>
<dbReference type="GeneID" id="41988103"/>
<proteinExistence type="predicted"/>
<dbReference type="Gene3D" id="3.90.79.10">
    <property type="entry name" value="Nucleoside Triphosphate Pyrophosphohydrolase"/>
    <property type="match status" value="1"/>
</dbReference>
<accession>A0A8H8QUB7</accession>
<dbReference type="SUPFAM" id="SSF55811">
    <property type="entry name" value="Nudix"/>
    <property type="match status" value="1"/>
</dbReference>
<dbReference type="InterPro" id="IPR015797">
    <property type="entry name" value="NUDIX_hydrolase-like_dom_sf"/>
</dbReference>